<accession>A0AAW1YKS6</accession>
<sequence>MLSTIPAMLPSETLFHFPAFDTGFTPGGFTTPVGIGTFSGNPILPKPVISDPSSGAAQTQSTNRSFPAPVRMDDPDRNRRTHTMSMRSHAGLMARTVRCRWWTSGSGGG</sequence>
<gene>
    <name evidence="2" type="ORF">M0R45_004728</name>
</gene>
<evidence type="ECO:0000256" key="1">
    <source>
        <dbReference type="SAM" id="MobiDB-lite"/>
    </source>
</evidence>
<comment type="caution">
    <text evidence="2">The sequence shown here is derived from an EMBL/GenBank/DDBJ whole genome shotgun (WGS) entry which is preliminary data.</text>
</comment>
<keyword evidence="3" id="KW-1185">Reference proteome</keyword>
<evidence type="ECO:0000313" key="3">
    <source>
        <dbReference type="Proteomes" id="UP001457282"/>
    </source>
</evidence>
<protein>
    <submittedName>
        <fullName evidence="2">Uncharacterized protein</fullName>
    </submittedName>
</protein>
<reference evidence="2 3" key="1">
    <citation type="journal article" date="2023" name="G3 (Bethesda)">
        <title>A chromosome-length genome assembly and annotation of blackberry (Rubus argutus, cv. 'Hillquist').</title>
        <authorList>
            <person name="Bruna T."/>
            <person name="Aryal R."/>
            <person name="Dudchenko O."/>
            <person name="Sargent D.J."/>
            <person name="Mead D."/>
            <person name="Buti M."/>
            <person name="Cavallini A."/>
            <person name="Hytonen T."/>
            <person name="Andres J."/>
            <person name="Pham M."/>
            <person name="Weisz D."/>
            <person name="Mascagni F."/>
            <person name="Usai G."/>
            <person name="Natali L."/>
            <person name="Bassil N."/>
            <person name="Fernandez G.E."/>
            <person name="Lomsadze A."/>
            <person name="Armour M."/>
            <person name="Olukolu B."/>
            <person name="Poorten T."/>
            <person name="Britton C."/>
            <person name="Davik J."/>
            <person name="Ashrafi H."/>
            <person name="Aiden E.L."/>
            <person name="Borodovsky M."/>
            <person name="Worthington M."/>
        </authorList>
    </citation>
    <scope>NUCLEOTIDE SEQUENCE [LARGE SCALE GENOMIC DNA]</scope>
    <source>
        <strain evidence="2">PI 553951</strain>
    </source>
</reference>
<organism evidence="2 3">
    <name type="scientific">Rubus argutus</name>
    <name type="common">Southern blackberry</name>
    <dbReference type="NCBI Taxonomy" id="59490"/>
    <lineage>
        <taxon>Eukaryota</taxon>
        <taxon>Viridiplantae</taxon>
        <taxon>Streptophyta</taxon>
        <taxon>Embryophyta</taxon>
        <taxon>Tracheophyta</taxon>
        <taxon>Spermatophyta</taxon>
        <taxon>Magnoliopsida</taxon>
        <taxon>eudicotyledons</taxon>
        <taxon>Gunneridae</taxon>
        <taxon>Pentapetalae</taxon>
        <taxon>rosids</taxon>
        <taxon>fabids</taxon>
        <taxon>Rosales</taxon>
        <taxon>Rosaceae</taxon>
        <taxon>Rosoideae</taxon>
        <taxon>Rosoideae incertae sedis</taxon>
        <taxon>Rubus</taxon>
    </lineage>
</organism>
<proteinExistence type="predicted"/>
<feature type="compositionally biased region" description="Polar residues" evidence="1">
    <location>
        <begin position="51"/>
        <end position="65"/>
    </location>
</feature>
<dbReference type="Proteomes" id="UP001457282">
    <property type="component" value="Unassembled WGS sequence"/>
</dbReference>
<feature type="region of interest" description="Disordered" evidence="1">
    <location>
        <begin position="48"/>
        <end position="89"/>
    </location>
</feature>
<dbReference type="AlphaFoldDB" id="A0AAW1YKS6"/>
<name>A0AAW1YKS6_RUBAR</name>
<evidence type="ECO:0000313" key="2">
    <source>
        <dbReference type="EMBL" id="KAK9949194.1"/>
    </source>
</evidence>
<dbReference type="EMBL" id="JBEDUW010000001">
    <property type="protein sequence ID" value="KAK9949194.1"/>
    <property type="molecule type" value="Genomic_DNA"/>
</dbReference>